<dbReference type="EMBL" id="PDJJ01000001">
    <property type="protein sequence ID" value="PFG44513.1"/>
    <property type="molecule type" value="Genomic_DNA"/>
</dbReference>
<organism evidence="1 2">
    <name type="scientific">Isoptericola jiangsuensis</name>
    <dbReference type="NCBI Taxonomy" id="548579"/>
    <lineage>
        <taxon>Bacteria</taxon>
        <taxon>Bacillati</taxon>
        <taxon>Actinomycetota</taxon>
        <taxon>Actinomycetes</taxon>
        <taxon>Micrococcales</taxon>
        <taxon>Promicromonosporaceae</taxon>
        <taxon>Isoptericola</taxon>
    </lineage>
</organism>
<dbReference type="RefSeq" id="WP_098464704.1">
    <property type="nucleotide sequence ID" value="NZ_PDJJ01000001.1"/>
</dbReference>
<gene>
    <name evidence="1" type="ORF">ATJ88_3238</name>
</gene>
<dbReference type="AlphaFoldDB" id="A0A2A9F0J3"/>
<comment type="caution">
    <text evidence="1">The sequence shown here is derived from an EMBL/GenBank/DDBJ whole genome shotgun (WGS) entry which is preliminary data.</text>
</comment>
<name>A0A2A9F0J3_9MICO</name>
<dbReference type="OrthoDB" id="9916725at2"/>
<evidence type="ECO:0000313" key="2">
    <source>
        <dbReference type="Proteomes" id="UP000224130"/>
    </source>
</evidence>
<dbReference type="Proteomes" id="UP000224130">
    <property type="component" value="Unassembled WGS sequence"/>
</dbReference>
<keyword evidence="2" id="KW-1185">Reference proteome</keyword>
<proteinExistence type="predicted"/>
<evidence type="ECO:0000313" key="1">
    <source>
        <dbReference type="EMBL" id="PFG44513.1"/>
    </source>
</evidence>
<sequence length="89" mass="9485">MADEFLVLGLGDEHMKVGKSYLLLGVAPTAAKARELAEELPAATASRVVIAQRHALVRRVPAVRLEDLDDSLVDTATSARATSRKEASS</sequence>
<accession>A0A2A9F0J3</accession>
<protein>
    <submittedName>
        <fullName evidence="1">Uncharacterized protein</fullName>
    </submittedName>
</protein>
<reference evidence="1 2" key="1">
    <citation type="submission" date="2017-10" db="EMBL/GenBank/DDBJ databases">
        <title>Sequencing the genomes of 1000 actinobacteria strains.</title>
        <authorList>
            <person name="Klenk H.-P."/>
        </authorList>
    </citation>
    <scope>NUCLEOTIDE SEQUENCE [LARGE SCALE GENOMIC DNA]</scope>
    <source>
        <strain evidence="1 2">DSM 21863</strain>
    </source>
</reference>